<keyword evidence="13" id="KW-0067">ATP-binding</keyword>
<dbReference type="Gene3D" id="3.30.565.10">
    <property type="entry name" value="Histidine kinase-like ATPase, C-terminal domain"/>
    <property type="match status" value="1"/>
</dbReference>
<dbReference type="CDD" id="cd16917">
    <property type="entry name" value="HATPase_UhpB-NarQ-NarX-like"/>
    <property type="match status" value="1"/>
</dbReference>
<keyword evidence="12 22" id="KW-0418">Kinase</keyword>
<protein>
    <recommendedName>
        <fullName evidence="5">Oxygen sensor histidine kinase NreB</fullName>
        <ecNumber evidence="4">2.7.13.3</ecNumber>
    </recommendedName>
    <alternativeName>
        <fullName evidence="18">Nitrogen regulation protein B</fullName>
    </alternativeName>
</protein>
<keyword evidence="10" id="KW-0479">Metal-binding</keyword>
<dbReference type="PRINTS" id="PR00344">
    <property type="entry name" value="BCTRLSENSOR"/>
</dbReference>
<dbReference type="SUPFAM" id="SSF55874">
    <property type="entry name" value="ATPase domain of HSP90 chaperone/DNA topoisomerase II/histidine kinase"/>
    <property type="match status" value="1"/>
</dbReference>
<dbReference type="InterPro" id="IPR011712">
    <property type="entry name" value="Sig_transdc_His_kin_sub3_dim/P"/>
</dbReference>
<gene>
    <name evidence="22" type="ORF">MPPM_4717</name>
</gene>
<dbReference type="GO" id="GO:0046872">
    <property type="term" value="F:metal ion binding"/>
    <property type="evidence" value="ECO:0007669"/>
    <property type="project" value="UniProtKB-KW"/>
</dbReference>
<sequence length="397" mass="43542">MDQDMASAAVRPGPLTPEDMRALEAIGDPVLVATRSGSVAFANESAHLLLPREDPSRIHLTGKASTAFLARVRAAGRPLPGVVAVKRGTGVRRYRCQGCRLNRNRLDPLVLVRLLSVRDARFSLLANEAVTLRRELAERERYQQRLQALLRERDLLLADLRSTDQARTRAECDRDAVLAQLYRAHQAERERLARELHDEAGQQLAWLKLRLDRLRREPSPEEVGAMLNQVDAISASLRQVVRELRPVALAELGLILALNGLVREWSDRCGVPIEFQLSGASVPLTPEIEVTIFRLVQEALTNIVKHAPGSGHVSVTLQYNRDGVTLAIEDDGPGLGPDPESESVDGPVSEKCRAGSGFGLAGMRERLMLLGGKLLIESPPGGGTTILARLPLLRACR</sequence>
<dbReference type="InterPro" id="IPR004358">
    <property type="entry name" value="Sig_transdc_His_kin-like_C"/>
</dbReference>
<evidence type="ECO:0000256" key="9">
    <source>
        <dbReference type="ARBA" id="ARBA00022679"/>
    </source>
</evidence>
<dbReference type="OrthoDB" id="9778496at2"/>
<organism evidence="22 23">
    <name type="scientific">Methylorubrum populi</name>
    <dbReference type="NCBI Taxonomy" id="223967"/>
    <lineage>
        <taxon>Bacteria</taxon>
        <taxon>Pseudomonadati</taxon>
        <taxon>Pseudomonadota</taxon>
        <taxon>Alphaproteobacteria</taxon>
        <taxon>Hyphomicrobiales</taxon>
        <taxon>Methylobacteriaceae</taxon>
        <taxon>Methylorubrum</taxon>
    </lineage>
</organism>
<keyword evidence="6" id="KW-0004">4Fe-4S</keyword>
<evidence type="ECO:0000256" key="19">
    <source>
        <dbReference type="SAM" id="Coils"/>
    </source>
</evidence>
<evidence type="ECO:0000256" key="14">
    <source>
        <dbReference type="ARBA" id="ARBA00023004"/>
    </source>
</evidence>
<dbReference type="GO" id="GO:0000155">
    <property type="term" value="F:phosphorelay sensor kinase activity"/>
    <property type="evidence" value="ECO:0007669"/>
    <property type="project" value="InterPro"/>
</dbReference>
<dbReference type="Pfam" id="PF02518">
    <property type="entry name" value="HATPase_c"/>
    <property type="match status" value="1"/>
</dbReference>
<dbReference type="GO" id="GO:0016020">
    <property type="term" value="C:membrane"/>
    <property type="evidence" value="ECO:0007669"/>
    <property type="project" value="InterPro"/>
</dbReference>
<comment type="subcellular location">
    <subcellularLocation>
        <location evidence="3">Cytoplasm</location>
    </subcellularLocation>
</comment>
<evidence type="ECO:0000256" key="20">
    <source>
        <dbReference type="SAM" id="MobiDB-lite"/>
    </source>
</evidence>
<dbReference type="Gene3D" id="1.20.5.1930">
    <property type="match status" value="1"/>
</dbReference>
<feature type="region of interest" description="Disordered" evidence="20">
    <location>
        <begin position="330"/>
        <end position="350"/>
    </location>
</feature>
<evidence type="ECO:0000256" key="7">
    <source>
        <dbReference type="ARBA" id="ARBA00022490"/>
    </source>
</evidence>
<proteinExistence type="predicted"/>
<evidence type="ECO:0000256" key="5">
    <source>
        <dbReference type="ARBA" id="ARBA00017322"/>
    </source>
</evidence>
<dbReference type="InterPro" id="IPR003594">
    <property type="entry name" value="HATPase_dom"/>
</dbReference>
<evidence type="ECO:0000313" key="23">
    <source>
        <dbReference type="Proteomes" id="UP000218288"/>
    </source>
</evidence>
<dbReference type="SMART" id="SM00387">
    <property type="entry name" value="HATPase_c"/>
    <property type="match status" value="1"/>
</dbReference>
<dbReference type="GO" id="GO:0005524">
    <property type="term" value="F:ATP binding"/>
    <property type="evidence" value="ECO:0007669"/>
    <property type="project" value="UniProtKB-KW"/>
</dbReference>
<evidence type="ECO:0000256" key="15">
    <source>
        <dbReference type="ARBA" id="ARBA00023012"/>
    </source>
</evidence>
<keyword evidence="8" id="KW-0597">Phosphoprotein</keyword>
<keyword evidence="16" id="KW-0411">Iron-sulfur</keyword>
<evidence type="ECO:0000256" key="17">
    <source>
        <dbReference type="ARBA" id="ARBA00024827"/>
    </source>
</evidence>
<comment type="catalytic activity">
    <reaction evidence="1">
        <text>ATP + protein L-histidine = ADP + protein N-phospho-L-histidine.</text>
        <dbReference type="EC" id="2.7.13.3"/>
    </reaction>
</comment>
<dbReference type="EMBL" id="AP014809">
    <property type="protein sequence ID" value="BAU93322.1"/>
    <property type="molecule type" value="Genomic_DNA"/>
</dbReference>
<dbReference type="Pfam" id="PF07730">
    <property type="entry name" value="HisKA_3"/>
    <property type="match status" value="1"/>
</dbReference>
<dbReference type="GO" id="GO:0051539">
    <property type="term" value="F:4 iron, 4 sulfur cluster binding"/>
    <property type="evidence" value="ECO:0007669"/>
    <property type="project" value="UniProtKB-KW"/>
</dbReference>
<evidence type="ECO:0000256" key="18">
    <source>
        <dbReference type="ARBA" id="ARBA00030800"/>
    </source>
</evidence>
<dbReference type="InterPro" id="IPR036890">
    <property type="entry name" value="HATPase_C_sf"/>
</dbReference>
<name>A0A161J7F7_9HYPH</name>
<keyword evidence="7" id="KW-0963">Cytoplasm</keyword>
<evidence type="ECO:0000256" key="13">
    <source>
        <dbReference type="ARBA" id="ARBA00022840"/>
    </source>
</evidence>
<evidence type="ECO:0000256" key="16">
    <source>
        <dbReference type="ARBA" id="ARBA00023014"/>
    </source>
</evidence>
<evidence type="ECO:0000256" key="11">
    <source>
        <dbReference type="ARBA" id="ARBA00022741"/>
    </source>
</evidence>
<keyword evidence="19" id="KW-0175">Coiled coil</keyword>
<reference evidence="22 23" key="1">
    <citation type="journal article" date="2016" name="Genome Announc.">
        <title>Complete Genome Sequence of Methylobacterium populi P-1M, Isolated from Pink-Pigmented Household Biofilm.</title>
        <authorList>
            <person name="Morohoshi T."/>
            <person name="Ikeda T."/>
        </authorList>
    </citation>
    <scope>NUCLEOTIDE SEQUENCE [LARGE SCALE GENOMIC DNA]</scope>
    <source>
        <strain evidence="22 23">P-1M</strain>
    </source>
</reference>
<dbReference type="AlphaFoldDB" id="A0A161J7F7"/>
<evidence type="ECO:0000256" key="3">
    <source>
        <dbReference type="ARBA" id="ARBA00004496"/>
    </source>
</evidence>
<dbReference type="Proteomes" id="UP000218288">
    <property type="component" value="Chromosome"/>
</dbReference>
<dbReference type="InterPro" id="IPR050482">
    <property type="entry name" value="Sensor_HK_TwoCompSys"/>
</dbReference>
<dbReference type="GO" id="GO:0046983">
    <property type="term" value="F:protein dimerization activity"/>
    <property type="evidence" value="ECO:0007669"/>
    <property type="project" value="InterPro"/>
</dbReference>
<evidence type="ECO:0000256" key="2">
    <source>
        <dbReference type="ARBA" id="ARBA00001966"/>
    </source>
</evidence>
<evidence type="ECO:0000256" key="8">
    <source>
        <dbReference type="ARBA" id="ARBA00022553"/>
    </source>
</evidence>
<dbReference type="GO" id="GO:0005737">
    <property type="term" value="C:cytoplasm"/>
    <property type="evidence" value="ECO:0007669"/>
    <property type="project" value="UniProtKB-SubCell"/>
</dbReference>
<comment type="function">
    <text evidence="17">Member of the two-component regulatory system NreB/NreC involved in the control of dissimilatory nitrate/nitrite reduction in response to oxygen. NreB functions as a direct oxygen sensor histidine kinase which is autophosphorylated, in the absence of oxygen, probably at the conserved histidine residue, and transfers its phosphate group probably to a conserved aspartate residue of NreC. NreB/NreC activates the expression of the nitrate (narGHJI) and nitrite (nir) reductase operons, as well as the putative nitrate transporter gene narT.</text>
</comment>
<evidence type="ECO:0000256" key="4">
    <source>
        <dbReference type="ARBA" id="ARBA00012438"/>
    </source>
</evidence>
<keyword evidence="9" id="KW-0808">Transferase</keyword>
<dbReference type="PROSITE" id="PS50109">
    <property type="entry name" value="HIS_KIN"/>
    <property type="match status" value="1"/>
</dbReference>
<keyword evidence="14" id="KW-0408">Iron</keyword>
<feature type="coiled-coil region" evidence="19">
    <location>
        <begin position="132"/>
        <end position="159"/>
    </location>
</feature>
<evidence type="ECO:0000256" key="6">
    <source>
        <dbReference type="ARBA" id="ARBA00022485"/>
    </source>
</evidence>
<dbReference type="InterPro" id="IPR005467">
    <property type="entry name" value="His_kinase_dom"/>
</dbReference>
<evidence type="ECO:0000256" key="10">
    <source>
        <dbReference type="ARBA" id="ARBA00022723"/>
    </source>
</evidence>
<feature type="domain" description="Histidine kinase" evidence="21">
    <location>
        <begin position="195"/>
        <end position="394"/>
    </location>
</feature>
<dbReference type="PANTHER" id="PTHR24421">
    <property type="entry name" value="NITRATE/NITRITE SENSOR PROTEIN NARX-RELATED"/>
    <property type="match status" value="1"/>
</dbReference>
<keyword evidence="15" id="KW-0902">Two-component regulatory system</keyword>
<evidence type="ECO:0000256" key="12">
    <source>
        <dbReference type="ARBA" id="ARBA00022777"/>
    </source>
</evidence>
<comment type="cofactor">
    <cofactor evidence="2">
        <name>[4Fe-4S] cluster</name>
        <dbReference type="ChEBI" id="CHEBI:49883"/>
    </cofactor>
</comment>
<evidence type="ECO:0000313" key="22">
    <source>
        <dbReference type="EMBL" id="BAU93322.1"/>
    </source>
</evidence>
<keyword evidence="11" id="KW-0547">Nucleotide-binding</keyword>
<dbReference type="PANTHER" id="PTHR24421:SF10">
    <property type="entry name" value="NITRATE_NITRITE SENSOR PROTEIN NARQ"/>
    <property type="match status" value="1"/>
</dbReference>
<evidence type="ECO:0000259" key="21">
    <source>
        <dbReference type="PROSITE" id="PS50109"/>
    </source>
</evidence>
<accession>A0A161J7F7</accession>
<evidence type="ECO:0000256" key="1">
    <source>
        <dbReference type="ARBA" id="ARBA00000085"/>
    </source>
</evidence>
<dbReference type="EC" id="2.7.13.3" evidence="4"/>